<dbReference type="AlphaFoldDB" id="A0AAD3YIH8"/>
<evidence type="ECO:0000313" key="2">
    <source>
        <dbReference type="EMBL" id="HAT6342368.1"/>
    </source>
</evidence>
<reference evidence="2" key="2">
    <citation type="submission" date="2020-01" db="EMBL/GenBank/DDBJ databases">
        <authorList>
            <consortium name="NCBI Pathogen Detection Project"/>
        </authorList>
    </citation>
    <scope>NUCLEOTIDE SEQUENCE</scope>
    <source>
        <strain evidence="2">OLC2673_Aeromonas</strain>
    </source>
</reference>
<evidence type="ECO:0000259" key="1">
    <source>
        <dbReference type="Pfam" id="PF13302"/>
    </source>
</evidence>
<feature type="domain" description="N-acetyltransferase" evidence="1">
    <location>
        <begin position="9"/>
        <end position="109"/>
    </location>
</feature>
<evidence type="ECO:0000313" key="3">
    <source>
        <dbReference type="Proteomes" id="UP000859505"/>
    </source>
</evidence>
<dbReference type="RefSeq" id="WP_242795018.1">
    <property type="nucleotide sequence ID" value="NZ_CP045501.1"/>
</dbReference>
<organism evidence="2 3">
    <name type="scientific">Aeromonas hydrophila</name>
    <dbReference type="NCBI Taxonomy" id="644"/>
    <lineage>
        <taxon>Bacteria</taxon>
        <taxon>Pseudomonadati</taxon>
        <taxon>Pseudomonadota</taxon>
        <taxon>Gammaproteobacteria</taxon>
        <taxon>Aeromonadales</taxon>
        <taxon>Aeromonadaceae</taxon>
        <taxon>Aeromonas</taxon>
    </lineage>
</organism>
<proteinExistence type="predicted"/>
<dbReference type="SUPFAM" id="SSF55729">
    <property type="entry name" value="Acyl-CoA N-acyltransferases (Nat)"/>
    <property type="match status" value="1"/>
</dbReference>
<dbReference type="GO" id="GO:0016747">
    <property type="term" value="F:acyltransferase activity, transferring groups other than amino-acyl groups"/>
    <property type="evidence" value="ECO:0007669"/>
    <property type="project" value="InterPro"/>
</dbReference>
<comment type="caution">
    <text evidence="2">The sequence shown here is derived from an EMBL/GenBank/DDBJ whole genome shotgun (WGS) entry which is preliminary data.</text>
</comment>
<dbReference type="InterPro" id="IPR000182">
    <property type="entry name" value="GNAT_dom"/>
</dbReference>
<sequence>MTVQFKHFDDVQAPDFLPLLNDATIRKHLIDHPRFDLQGVGRWMDDKMRINQQPGCRVQAVLIHGLLVGWCGIQPDEDGVELAIVIGQAHWGAGIAIFREMMCWAREMGHTEVRFHLLDSRPAYAALARKASRVEQTFLSGRMFTTYFLSVESWFAAR</sequence>
<gene>
    <name evidence="2" type="ORF">JAJ28_000017</name>
</gene>
<dbReference type="Pfam" id="PF13302">
    <property type="entry name" value="Acetyltransf_3"/>
    <property type="match status" value="1"/>
</dbReference>
<dbReference type="EMBL" id="DACTUL010000001">
    <property type="protein sequence ID" value="HAT6342368.1"/>
    <property type="molecule type" value="Genomic_DNA"/>
</dbReference>
<protein>
    <submittedName>
        <fullName evidence="2">GNAT family N-acetyltransferase</fullName>
    </submittedName>
</protein>
<reference evidence="2" key="1">
    <citation type="journal article" date="2018" name="Genome Biol.">
        <title>SKESA: strategic k-mer extension for scrupulous assemblies.</title>
        <authorList>
            <person name="Souvorov A."/>
            <person name="Agarwala R."/>
            <person name="Lipman D.J."/>
        </authorList>
    </citation>
    <scope>NUCLEOTIDE SEQUENCE</scope>
    <source>
        <strain evidence="2">OLC2673_Aeromonas</strain>
    </source>
</reference>
<name>A0AAD3YIH8_AERHY</name>
<accession>A0AAD3YIH8</accession>
<dbReference type="InterPro" id="IPR016181">
    <property type="entry name" value="Acyl_CoA_acyltransferase"/>
</dbReference>
<dbReference type="Proteomes" id="UP000859505">
    <property type="component" value="Unassembled WGS sequence"/>
</dbReference>
<dbReference type="Gene3D" id="3.40.630.30">
    <property type="match status" value="1"/>
</dbReference>